<evidence type="ECO:0008006" key="3">
    <source>
        <dbReference type="Google" id="ProtNLM"/>
    </source>
</evidence>
<proteinExistence type="predicted"/>
<keyword evidence="2" id="KW-1185">Reference proteome</keyword>
<name>A0A6L5XVD6_9FIRM</name>
<sequence>MDYDPRDGVFHQKLREDFEMPCKRCGATIVEADPQCWKCGIKFPGIYSACPECQSTNFEIKRKGANLVRGVASGLFLGPVGFLIGSCLGSADIECVCLNCGQGWLPFHPAVGGSRMSETKKYKLDDI</sequence>
<accession>A0A6L5XVD6</accession>
<dbReference type="EMBL" id="VUMT01000003">
    <property type="protein sequence ID" value="MSS62796.1"/>
    <property type="molecule type" value="Genomic_DNA"/>
</dbReference>
<comment type="caution">
    <text evidence="1">The sequence shown here is derived from an EMBL/GenBank/DDBJ whole genome shotgun (WGS) entry which is preliminary data.</text>
</comment>
<reference evidence="1 2" key="1">
    <citation type="submission" date="2019-08" db="EMBL/GenBank/DDBJ databases">
        <title>In-depth cultivation of the pig gut microbiome towards novel bacterial diversity and tailored functional studies.</title>
        <authorList>
            <person name="Wylensek D."/>
            <person name="Hitch T.C.A."/>
            <person name="Clavel T."/>
        </authorList>
    </citation>
    <scope>NUCLEOTIDE SEQUENCE [LARGE SCALE GENOMIC DNA]</scope>
    <source>
        <strain evidence="1 2">WCA-693-APC-MOT-I</strain>
    </source>
</reference>
<evidence type="ECO:0000313" key="1">
    <source>
        <dbReference type="EMBL" id="MSS62796.1"/>
    </source>
</evidence>
<dbReference type="RefSeq" id="WP_154516895.1">
    <property type="nucleotide sequence ID" value="NZ_VUMT01000003.1"/>
</dbReference>
<gene>
    <name evidence="1" type="ORF">FYJ58_02755</name>
</gene>
<evidence type="ECO:0000313" key="2">
    <source>
        <dbReference type="Proteomes" id="UP000482209"/>
    </source>
</evidence>
<dbReference type="AlphaFoldDB" id="A0A6L5XVD6"/>
<protein>
    <recommendedName>
        <fullName evidence="3">Double zinc ribbon</fullName>
    </recommendedName>
</protein>
<dbReference type="Proteomes" id="UP000482209">
    <property type="component" value="Unassembled WGS sequence"/>
</dbReference>
<organism evidence="1 2">
    <name type="scientific">Velocimicrobium porci</name>
    <dbReference type="NCBI Taxonomy" id="2606634"/>
    <lineage>
        <taxon>Bacteria</taxon>
        <taxon>Bacillati</taxon>
        <taxon>Bacillota</taxon>
        <taxon>Clostridia</taxon>
        <taxon>Lachnospirales</taxon>
        <taxon>Lachnospiraceae</taxon>
        <taxon>Velocimicrobium</taxon>
    </lineage>
</organism>